<organism evidence="2 3">
    <name type="scientific">Streptomyces violaceusniger</name>
    <dbReference type="NCBI Taxonomy" id="68280"/>
    <lineage>
        <taxon>Bacteria</taxon>
        <taxon>Bacillati</taxon>
        <taxon>Actinomycetota</taxon>
        <taxon>Actinomycetes</taxon>
        <taxon>Kitasatosporales</taxon>
        <taxon>Streptomycetaceae</taxon>
        <taxon>Streptomyces</taxon>
        <taxon>Streptomyces violaceusniger group</taxon>
    </lineage>
</organism>
<feature type="chain" id="PRO_5007055979" evidence="1">
    <location>
        <begin position="27"/>
        <end position="173"/>
    </location>
</feature>
<dbReference type="OrthoDB" id="4338938at2"/>
<sequence>MSAANSRKTYAIATASGALAMIAALAAPAYAGGAGGGATPIKGRTEGGSLELVNGDIVACAGVGDVRVEDTTGVEHKTDGAGTEFTTRAGAEVETLRKGTVEVTVRGASAVITCGKEGFPTTNARVPKGVLAGSGGSVTEADTAETLAGGALVASAIAGCAVALRRRRGDVSA</sequence>
<reference evidence="3" key="1">
    <citation type="submission" date="2015-10" db="EMBL/GenBank/DDBJ databases">
        <authorList>
            <person name="Ju K.-S."/>
            <person name="Doroghazi J.R."/>
            <person name="Metcalf W.W."/>
        </authorList>
    </citation>
    <scope>NUCLEOTIDE SEQUENCE [LARGE SCALE GENOMIC DNA]</scope>
    <source>
        <strain evidence="3">NRRL F-8817</strain>
    </source>
</reference>
<dbReference type="RefSeq" id="WP_059148561.1">
    <property type="nucleotide sequence ID" value="NZ_LLZJ01000408.1"/>
</dbReference>
<dbReference type="EMBL" id="LLZJ01000408">
    <property type="protein sequence ID" value="KUL44898.1"/>
    <property type="molecule type" value="Genomic_DNA"/>
</dbReference>
<evidence type="ECO:0000256" key="1">
    <source>
        <dbReference type="SAM" id="SignalP"/>
    </source>
</evidence>
<protein>
    <submittedName>
        <fullName evidence="2">Uncharacterized protein</fullName>
    </submittedName>
</protein>
<dbReference type="AlphaFoldDB" id="A0A0X3VJS1"/>
<dbReference type="Proteomes" id="UP000053413">
    <property type="component" value="Unassembled WGS sequence"/>
</dbReference>
<name>A0A0X3VJS1_STRVO</name>
<evidence type="ECO:0000313" key="3">
    <source>
        <dbReference type="Proteomes" id="UP000053413"/>
    </source>
</evidence>
<evidence type="ECO:0000313" key="2">
    <source>
        <dbReference type="EMBL" id="KUL44898.1"/>
    </source>
</evidence>
<accession>A0A0X3VJS1</accession>
<comment type="caution">
    <text evidence="2">The sequence shown here is derived from an EMBL/GenBank/DDBJ whole genome shotgun (WGS) entry which is preliminary data.</text>
</comment>
<feature type="signal peptide" evidence="1">
    <location>
        <begin position="1"/>
        <end position="26"/>
    </location>
</feature>
<keyword evidence="1" id="KW-0732">Signal</keyword>
<gene>
    <name evidence="2" type="ORF">ADL28_39110</name>
</gene>
<proteinExistence type="predicted"/>